<reference evidence="9" key="1">
    <citation type="submission" date="2021-03" db="EMBL/GenBank/DDBJ databases">
        <title>Genome sequencing and assembly of Tianweitania sediminis.</title>
        <authorList>
            <person name="Chhetri G."/>
        </authorList>
    </citation>
    <scope>NUCLEOTIDE SEQUENCE</scope>
    <source>
        <strain evidence="9">Z8</strain>
    </source>
</reference>
<accession>A0A8J7RKC6</accession>
<dbReference type="InterPro" id="IPR050388">
    <property type="entry name" value="ABC_Ni/Peptide_Import"/>
</dbReference>
<keyword evidence="6 9" id="KW-0067">ATP-binding</keyword>
<proteinExistence type="inferred from homology"/>
<comment type="similarity">
    <text evidence="2">Belongs to the ABC transporter superfamily.</text>
</comment>
<evidence type="ECO:0000256" key="2">
    <source>
        <dbReference type="ARBA" id="ARBA00005417"/>
    </source>
</evidence>
<evidence type="ECO:0000256" key="5">
    <source>
        <dbReference type="ARBA" id="ARBA00022741"/>
    </source>
</evidence>
<dbReference type="PANTHER" id="PTHR43297:SF2">
    <property type="entry name" value="DIPEPTIDE TRANSPORT ATP-BINDING PROTEIN DPPD"/>
    <property type="match status" value="1"/>
</dbReference>
<dbReference type="SMART" id="SM00382">
    <property type="entry name" value="AAA"/>
    <property type="match status" value="1"/>
</dbReference>
<protein>
    <submittedName>
        <fullName evidence="9">ABC transporter ATP-binding protein</fullName>
    </submittedName>
</protein>
<dbReference type="RefSeq" id="WP_209336077.1">
    <property type="nucleotide sequence ID" value="NZ_JAGIYY010000005.1"/>
</dbReference>
<dbReference type="GO" id="GO:0016887">
    <property type="term" value="F:ATP hydrolysis activity"/>
    <property type="evidence" value="ECO:0007669"/>
    <property type="project" value="InterPro"/>
</dbReference>
<dbReference type="CDD" id="cd03257">
    <property type="entry name" value="ABC_NikE_OppD_transporters"/>
    <property type="match status" value="1"/>
</dbReference>
<gene>
    <name evidence="9" type="ORF">J5Y06_15370</name>
</gene>
<keyword evidence="5" id="KW-0547">Nucleotide-binding</keyword>
<dbReference type="PROSITE" id="PS50893">
    <property type="entry name" value="ABC_TRANSPORTER_2"/>
    <property type="match status" value="1"/>
</dbReference>
<dbReference type="Proteomes" id="UP000666240">
    <property type="component" value="Unassembled WGS sequence"/>
</dbReference>
<dbReference type="PANTHER" id="PTHR43297">
    <property type="entry name" value="OLIGOPEPTIDE TRANSPORT ATP-BINDING PROTEIN APPD"/>
    <property type="match status" value="1"/>
</dbReference>
<evidence type="ECO:0000256" key="6">
    <source>
        <dbReference type="ARBA" id="ARBA00022840"/>
    </source>
</evidence>
<dbReference type="GO" id="GO:0005886">
    <property type="term" value="C:plasma membrane"/>
    <property type="evidence" value="ECO:0007669"/>
    <property type="project" value="UniProtKB-SubCell"/>
</dbReference>
<dbReference type="Pfam" id="PF00005">
    <property type="entry name" value="ABC_tran"/>
    <property type="match status" value="1"/>
</dbReference>
<dbReference type="AlphaFoldDB" id="A0A8J7RKC6"/>
<keyword evidence="7" id="KW-0472">Membrane</keyword>
<keyword evidence="10" id="KW-1185">Reference proteome</keyword>
<evidence type="ECO:0000256" key="3">
    <source>
        <dbReference type="ARBA" id="ARBA00022448"/>
    </source>
</evidence>
<evidence type="ECO:0000256" key="4">
    <source>
        <dbReference type="ARBA" id="ARBA00022475"/>
    </source>
</evidence>
<dbReference type="InterPro" id="IPR027417">
    <property type="entry name" value="P-loop_NTPase"/>
</dbReference>
<dbReference type="EMBL" id="JAGIYY010000005">
    <property type="protein sequence ID" value="MBP0440036.1"/>
    <property type="molecule type" value="Genomic_DNA"/>
</dbReference>
<evidence type="ECO:0000313" key="9">
    <source>
        <dbReference type="EMBL" id="MBP0440036.1"/>
    </source>
</evidence>
<dbReference type="PROSITE" id="PS00211">
    <property type="entry name" value="ABC_TRANSPORTER_1"/>
    <property type="match status" value="1"/>
</dbReference>
<evidence type="ECO:0000259" key="8">
    <source>
        <dbReference type="PROSITE" id="PS50893"/>
    </source>
</evidence>
<dbReference type="Gene3D" id="3.40.50.300">
    <property type="entry name" value="P-loop containing nucleotide triphosphate hydrolases"/>
    <property type="match status" value="1"/>
</dbReference>
<comment type="subcellular location">
    <subcellularLocation>
        <location evidence="1">Cell inner membrane</location>
        <topology evidence="1">Peripheral membrane protein</topology>
    </subcellularLocation>
</comment>
<organism evidence="9 10">
    <name type="scientific">Tianweitania sediminis</name>
    <dbReference type="NCBI Taxonomy" id="1502156"/>
    <lineage>
        <taxon>Bacteria</taxon>
        <taxon>Pseudomonadati</taxon>
        <taxon>Pseudomonadota</taxon>
        <taxon>Alphaproteobacteria</taxon>
        <taxon>Hyphomicrobiales</taxon>
        <taxon>Phyllobacteriaceae</taxon>
        <taxon>Tianweitania</taxon>
    </lineage>
</organism>
<comment type="caution">
    <text evidence="9">The sequence shown here is derived from an EMBL/GenBank/DDBJ whole genome shotgun (WGS) entry which is preliminary data.</text>
</comment>
<keyword evidence="4" id="KW-1003">Cell membrane</keyword>
<evidence type="ECO:0000256" key="7">
    <source>
        <dbReference type="ARBA" id="ARBA00023136"/>
    </source>
</evidence>
<dbReference type="InterPro" id="IPR003593">
    <property type="entry name" value="AAA+_ATPase"/>
</dbReference>
<dbReference type="GO" id="GO:0005524">
    <property type="term" value="F:ATP binding"/>
    <property type="evidence" value="ECO:0007669"/>
    <property type="project" value="UniProtKB-KW"/>
</dbReference>
<dbReference type="InterPro" id="IPR017871">
    <property type="entry name" value="ABC_transporter-like_CS"/>
</dbReference>
<keyword evidence="3" id="KW-0813">Transport</keyword>
<evidence type="ECO:0000313" key="10">
    <source>
        <dbReference type="Proteomes" id="UP000666240"/>
    </source>
</evidence>
<sequence length="280" mass="30499">MQDSPLVEIEDLRVTFKERSGSFDAVRGVSFSMGREKLGIVGESGSGKSLTGKALLGLVPGNAVVTAKKLAFDGHDILAATPREMRKLRGRRIGLVMQDPKYCLNPVKTVGYQIAESCKLASRVSSADAKVRVLETLRAVQINDPERVARAYPHELSGGMAQRVMMAMMVIGEPDLLIADEPTSALDVTVQLEVLALLDRLIAARGMGLIFISHDLRLVSQFCDRIVVMYAGRIVETLPAKDLSQATHAYTRGLLNCLPSLDRAAGTRLPTLQREAGWRT</sequence>
<evidence type="ECO:0000256" key="1">
    <source>
        <dbReference type="ARBA" id="ARBA00004417"/>
    </source>
</evidence>
<dbReference type="InterPro" id="IPR003439">
    <property type="entry name" value="ABC_transporter-like_ATP-bd"/>
</dbReference>
<feature type="domain" description="ABC transporter" evidence="8">
    <location>
        <begin position="7"/>
        <end position="256"/>
    </location>
</feature>
<name>A0A8J7RKC6_9HYPH</name>
<dbReference type="SUPFAM" id="SSF52540">
    <property type="entry name" value="P-loop containing nucleoside triphosphate hydrolases"/>
    <property type="match status" value="1"/>
</dbReference>